<reference evidence="2" key="1">
    <citation type="submission" date="2023-08" db="EMBL/GenBank/DDBJ databases">
        <title>Increased levels of nutrients transform a symbiont into a lethal pathobiont.</title>
        <authorList>
            <person name="Lachnit T."/>
            <person name="Ulrich L."/>
            <person name="Willmer F.M."/>
            <person name="Hasenbein T."/>
            <person name="Steiner L.X."/>
            <person name="Wolters M."/>
            <person name="Herbst E.M."/>
            <person name="Deines P."/>
        </authorList>
    </citation>
    <scope>NUCLEOTIDE SEQUENCE</scope>
    <source>
        <strain evidence="2">T3</strain>
    </source>
</reference>
<accession>A0AAU7Y4B6</accession>
<evidence type="ECO:0000256" key="1">
    <source>
        <dbReference type="SAM" id="MobiDB-lite"/>
    </source>
</evidence>
<feature type="region of interest" description="Disordered" evidence="1">
    <location>
        <begin position="278"/>
        <end position="297"/>
    </location>
</feature>
<evidence type="ECO:0000313" key="2">
    <source>
        <dbReference type="EMBL" id="XBY64924.1"/>
    </source>
</evidence>
<name>A0AAU7Y4B6_9PSED</name>
<dbReference type="RefSeq" id="WP_350447654.1">
    <property type="nucleotide sequence ID" value="NZ_CP158373.1"/>
</dbReference>
<gene>
    <name evidence="2" type="ORF">ABS648_03945</name>
</gene>
<dbReference type="AlphaFoldDB" id="A0AAU7Y4B6"/>
<dbReference type="EMBL" id="CP158373">
    <property type="protein sequence ID" value="XBY64924.1"/>
    <property type="molecule type" value="Genomic_DNA"/>
</dbReference>
<proteinExistence type="predicted"/>
<organism evidence="2">
    <name type="scientific">Pseudomonas solani</name>
    <dbReference type="NCBI Taxonomy" id="2731552"/>
    <lineage>
        <taxon>Bacteria</taxon>
        <taxon>Pseudomonadati</taxon>
        <taxon>Pseudomonadota</taxon>
        <taxon>Gammaproteobacteria</taxon>
        <taxon>Pseudomonadales</taxon>
        <taxon>Pseudomonadaceae</taxon>
        <taxon>Pseudomonas</taxon>
    </lineage>
</organism>
<sequence>MSDAENQQVAENTPESETVRGQCALCDDKDVVLKESHSIPKFVYQWLKDTAKTPYIRSSLDVNVRHQDGPKEHLLCGPCEQKLSILEKELAENFFRKIANYRQQRSVITVTESMRVAVLSIFWRALLTTKKLDNERTIEDGIKLDAFLAKAKADIVAEKCHEKIYLTPFFGTPPYYELPKEASYNLERSIGAQDMRFFDNPHRFFVTFKLPFMYFHIFSDGWPTEEISLSTEFLAGDLNIAQIKSIPNILRNYINHLHEEFQQSLSKMTKANLEQIRRDAEKNENITGSDKSMKRSS</sequence>
<protein>
    <submittedName>
        <fullName evidence="2">Uncharacterized protein</fullName>
    </submittedName>
</protein>